<dbReference type="EMBL" id="BGPR01012292">
    <property type="protein sequence ID" value="GBN55450.1"/>
    <property type="molecule type" value="Genomic_DNA"/>
</dbReference>
<dbReference type="Proteomes" id="UP000499080">
    <property type="component" value="Unassembled WGS sequence"/>
</dbReference>
<evidence type="ECO:0000313" key="2">
    <source>
        <dbReference type="Proteomes" id="UP000499080"/>
    </source>
</evidence>
<reference evidence="1 2" key="1">
    <citation type="journal article" date="2019" name="Sci. Rep.">
        <title>Orb-weaving spider Araneus ventricosus genome elucidates the spidroin gene catalogue.</title>
        <authorList>
            <person name="Kono N."/>
            <person name="Nakamura H."/>
            <person name="Ohtoshi R."/>
            <person name="Moran D.A.P."/>
            <person name="Shinohara A."/>
            <person name="Yoshida Y."/>
            <person name="Fujiwara M."/>
            <person name="Mori M."/>
            <person name="Tomita M."/>
            <person name="Arakawa K."/>
        </authorList>
    </citation>
    <scope>NUCLEOTIDE SEQUENCE [LARGE SCALE GENOMIC DNA]</scope>
</reference>
<accession>A0A4Y2PXY8</accession>
<gene>
    <name evidence="1" type="ORF">AVEN_65564_1</name>
</gene>
<proteinExistence type="predicted"/>
<organism evidence="1 2">
    <name type="scientific">Araneus ventricosus</name>
    <name type="common">Orbweaver spider</name>
    <name type="synonym">Epeira ventricosa</name>
    <dbReference type="NCBI Taxonomy" id="182803"/>
    <lineage>
        <taxon>Eukaryota</taxon>
        <taxon>Metazoa</taxon>
        <taxon>Ecdysozoa</taxon>
        <taxon>Arthropoda</taxon>
        <taxon>Chelicerata</taxon>
        <taxon>Arachnida</taxon>
        <taxon>Araneae</taxon>
        <taxon>Araneomorphae</taxon>
        <taxon>Entelegynae</taxon>
        <taxon>Araneoidea</taxon>
        <taxon>Araneidae</taxon>
        <taxon>Araneus</taxon>
    </lineage>
</organism>
<evidence type="ECO:0000313" key="1">
    <source>
        <dbReference type="EMBL" id="GBN55450.1"/>
    </source>
</evidence>
<sequence>MPPYRCHFIFLNNPVHLSEFLSASNAAAKAPPSSVEPMTKLQTLTREDAFMAIRFTCLRVDSILVQDSVAVSSERIDYDRYRTMPMVSFTELVNRPISDMPALIVEKVGIM</sequence>
<name>A0A4Y2PXY8_ARAVE</name>
<comment type="caution">
    <text evidence="1">The sequence shown here is derived from an EMBL/GenBank/DDBJ whole genome shotgun (WGS) entry which is preliminary data.</text>
</comment>
<dbReference type="AlphaFoldDB" id="A0A4Y2PXY8"/>
<protein>
    <submittedName>
        <fullName evidence="1">Uncharacterized protein</fullName>
    </submittedName>
</protein>
<keyword evidence="2" id="KW-1185">Reference proteome</keyword>